<dbReference type="Pfam" id="PF21822">
    <property type="entry name" value="Phage_TAC_15"/>
    <property type="match status" value="1"/>
</dbReference>
<sequence length="137" mass="14771">MREAKTITLQDGERKFTFSIKPMSALKAERWLIRAAFALGGGLSSLTKDADATEIVKALSSVDYEKVAPLWDELLSCCEIVQGGATIPVDADTLDGKIDYPTTVFLLKAAAVQANFGFFGKGGFSHFLSTMRGVLTC</sequence>
<protein>
    <submittedName>
        <fullName evidence="1">Tail assembly chaperone protein</fullName>
    </submittedName>
</protein>
<proteinExistence type="predicted"/>
<reference evidence="1" key="1">
    <citation type="journal article" date="2021" name="Proc. Natl. Acad. Sci. U.S.A.">
        <title>A Catalog of Tens of Thousands of Viruses from Human Metagenomes Reveals Hidden Associations with Chronic Diseases.</title>
        <authorList>
            <person name="Tisza M.J."/>
            <person name="Buck C.B."/>
        </authorList>
    </citation>
    <scope>NUCLEOTIDE SEQUENCE</scope>
    <source>
        <strain evidence="1">CtEwD1</strain>
    </source>
</reference>
<accession>A0A8S5P729</accession>
<organism evidence="1">
    <name type="scientific">Myoviridae sp. ctEwD1</name>
    <dbReference type="NCBI Taxonomy" id="2825063"/>
    <lineage>
        <taxon>Viruses</taxon>
        <taxon>Duplodnaviria</taxon>
        <taxon>Heunggongvirae</taxon>
        <taxon>Uroviricota</taxon>
        <taxon>Caudoviricetes</taxon>
    </lineage>
</organism>
<evidence type="ECO:0000313" key="1">
    <source>
        <dbReference type="EMBL" id="DAE02794.1"/>
    </source>
</evidence>
<dbReference type="InterPro" id="IPR049156">
    <property type="entry name" value="Phage_chap_TAC_15-like"/>
</dbReference>
<dbReference type="EMBL" id="BK015352">
    <property type="protein sequence ID" value="DAE02794.1"/>
    <property type="molecule type" value="Genomic_DNA"/>
</dbReference>
<name>A0A8S5P729_9CAUD</name>